<dbReference type="Pfam" id="PF00528">
    <property type="entry name" value="BPD_transp_1"/>
    <property type="match status" value="1"/>
</dbReference>
<feature type="transmembrane region" description="Helical" evidence="7">
    <location>
        <begin position="211"/>
        <end position="239"/>
    </location>
</feature>
<gene>
    <name evidence="9" type="ordered locus">APE_0302.1</name>
</gene>
<dbReference type="AlphaFoldDB" id="Q9YFD9"/>
<dbReference type="InterPro" id="IPR035906">
    <property type="entry name" value="MetI-like_sf"/>
</dbReference>
<protein>
    <submittedName>
        <fullName evidence="9">ABC transporter, permease protein</fullName>
    </submittedName>
</protein>
<dbReference type="Proteomes" id="UP000002518">
    <property type="component" value="Chromosome"/>
</dbReference>
<dbReference type="GO" id="GO:0055085">
    <property type="term" value="P:transmembrane transport"/>
    <property type="evidence" value="ECO:0007669"/>
    <property type="project" value="InterPro"/>
</dbReference>
<keyword evidence="10" id="KW-1185">Reference proteome</keyword>
<dbReference type="PANTHER" id="PTHR43386">
    <property type="entry name" value="OLIGOPEPTIDE TRANSPORT SYSTEM PERMEASE PROTEIN APPC"/>
    <property type="match status" value="1"/>
</dbReference>
<dbReference type="InterPro" id="IPR000515">
    <property type="entry name" value="MetI-like"/>
</dbReference>
<dbReference type="Gene3D" id="1.10.3720.10">
    <property type="entry name" value="MetI-like"/>
    <property type="match status" value="1"/>
</dbReference>
<feature type="transmembrane region" description="Helical" evidence="7">
    <location>
        <begin position="260"/>
        <end position="282"/>
    </location>
</feature>
<dbReference type="KEGG" id="ape:APE_0302.1"/>
<dbReference type="PROSITE" id="PS50928">
    <property type="entry name" value="ABC_TM1"/>
    <property type="match status" value="1"/>
</dbReference>
<dbReference type="PATRIC" id="fig|272557.25.peg.236"/>
<evidence type="ECO:0000256" key="3">
    <source>
        <dbReference type="ARBA" id="ARBA00022475"/>
    </source>
</evidence>
<feature type="transmembrane region" description="Helical" evidence="7">
    <location>
        <begin position="28"/>
        <end position="47"/>
    </location>
</feature>
<feature type="domain" description="ABC transmembrane type-1" evidence="8">
    <location>
        <begin position="93"/>
        <end position="283"/>
    </location>
</feature>
<evidence type="ECO:0000256" key="1">
    <source>
        <dbReference type="ARBA" id="ARBA00004651"/>
    </source>
</evidence>
<accession>Q9YFD9</accession>
<evidence type="ECO:0000256" key="2">
    <source>
        <dbReference type="ARBA" id="ARBA00022448"/>
    </source>
</evidence>
<dbReference type="CDD" id="cd06261">
    <property type="entry name" value="TM_PBP2"/>
    <property type="match status" value="1"/>
</dbReference>
<feature type="transmembrane region" description="Helical" evidence="7">
    <location>
        <begin position="128"/>
        <end position="149"/>
    </location>
</feature>
<dbReference type="Pfam" id="PF12911">
    <property type="entry name" value="OppC_N"/>
    <property type="match status" value="1"/>
</dbReference>
<sequence length="301" mass="33003">MPLLIVKSLYEKFESLILELYSNPLSRMGLIIITGFILIAVAAPLLAPPNYPDPYKIPKVYSSEPLPPSSKHPFGTSGPPGYYDIYYGVIWGTRISLRISLIVVGVAVAIGVVVGSISAYFGGIIDNILMRITEVFLSLPGLILAMAIASMMERSLQNMILALIAVWWPAYARIVRAEVLRVKNEPYVEAAKILGLNTYRIIARHILPNSIYTVLVIASMDLGLVVLVASGLGFLGLGAQPGTAEWGIMISEGRNWLLQGAWWPVFFPGIAIFLWVLGWSLLGDGLRDVLDPRTRKRGVLV</sequence>
<dbReference type="GO" id="GO:0005886">
    <property type="term" value="C:plasma membrane"/>
    <property type="evidence" value="ECO:0007669"/>
    <property type="project" value="UniProtKB-SubCell"/>
</dbReference>
<evidence type="ECO:0000259" key="8">
    <source>
        <dbReference type="PROSITE" id="PS50928"/>
    </source>
</evidence>
<evidence type="ECO:0000313" key="9">
    <source>
        <dbReference type="EMBL" id="BAA79257.2"/>
    </source>
</evidence>
<keyword evidence="6 7" id="KW-0472">Membrane</keyword>
<name>Q9YFD9_AERPE</name>
<dbReference type="PANTHER" id="PTHR43386:SF1">
    <property type="entry name" value="D,D-DIPEPTIDE TRANSPORT SYSTEM PERMEASE PROTEIN DDPC-RELATED"/>
    <property type="match status" value="1"/>
</dbReference>
<evidence type="ECO:0000256" key="6">
    <source>
        <dbReference type="ARBA" id="ARBA00023136"/>
    </source>
</evidence>
<keyword evidence="3" id="KW-1003">Cell membrane</keyword>
<dbReference type="InterPro" id="IPR050366">
    <property type="entry name" value="BP-dependent_transpt_permease"/>
</dbReference>
<dbReference type="EnsemblBacteria" id="BAA79257">
    <property type="protein sequence ID" value="BAA79257"/>
    <property type="gene ID" value="APE_0302.1"/>
</dbReference>
<proteinExistence type="inferred from homology"/>
<evidence type="ECO:0000256" key="5">
    <source>
        <dbReference type="ARBA" id="ARBA00022989"/>
    </source>
</evidence>
<dbReference type="PIR" id="E72720">
    <property type="entry name" value="E72720"/>
</dbReference>
<dbReference type="SUPFAM" id="SSF161098">
    <property type="entry name" value="MetI-like"/>
    <property type="match status" value="1"/>
</dbReference>
<keyword evidence="5 7" id="KW-1133">Transmembrane helix</keyword>
<comment type="similarity">
    <text evidence="7">Belongs to the binding-protein-dependent transport system permease family.</text>
</comment>
<dbReference type="eggNOG" id="arCOG00748">
    <property type="taxonomic scope" value="Archaea"/>
</dbReference>
<comment type="subcellular location">
    <subcellularLocation>
        <location evidence="1 7">Cell membrane</location>
        <topology evidence="1 7">Multi-pass membrane protein</topology>
    </subcellularLocation>
</comment>
<evidence type="ECO:0000256" key="4">
    <source>
        <dbReference type="ARBA" id="ARBA00022692"/>
    </source>
</evidence>
<evidence type="ECO:0000256" key="7">
    <source>
        <dbReference type="RuleBase" id="RU363032"/>
    </source>
</evidence>
<keyword evidence="2 7" id="KW-0813">Transport</keyword>
<evidence type="ECO:0000313" key="10">
    <source>
        <dbReference type="Proteomes" id="UP000002518"/>
    </source>
</evidence>
<dbReference type="EMBL" id="BA000002">
    <property type="protein sequence ID" value="BAA79257.2"/>
    <property type="molecule type" value="Genomic_DNA"/>
</dbReference>
<organism evidence="9 10">
    <name type="scientific">Aeropyrum pernix (strain ATCC 700893 / DSM 11879 / JCM 9820 / NBRC 100138 / K1)</name>
    <dbReference type="NCBI Taxonomy" id="272557"/>
    <lineage>
        <taxon>Archaea</taxon>
        <taxon>Thermoproteota</taxon>
        <taxon>Thermoprotei</taxon>
        <taxon>Desulfurococcales</taxon>
        <taxon>Desulfurococcaceae</taxon>
        <taxon>Aeropyrum</taxon>
    </lineage>
</organism>
<feature type="transmembrane region" description="Helical" evidence="7">
    <location>
        <begin position="99"/>
        <end position="122"/>
    </location>
</feature>
<reference evidence="9 10" key="1">
    <citation type="journal article" date="1999" name="DNA Res.">
        <title>Complete genome sequence of an aerobic hyper-thermophilic crenarchaeon, Aeropyrum pernix K1.</title>
        <authorList>
            <person name="Kawarabayasi Y."/>
            <person name="Hino Y."/>
            <person name="Horikawa H."/>
            <person name="Yamazaki S."/>
            <person name="Haikawa Y."/>
            <person name="Jin-no K."/>
            <person name="Takahashi M."/>
            <person name="Sekine M."/>
            <person name="Baba S."/>
            <person name="Ankai A."/>
            <person name="Kosugi H."/>
            <person name="Hosoyama A."/>
            <person name="Fukui S."/>
            <person name="Nagai Y."/>
            <person name="Nishijima K."/>
            <person name="Nakazawa H."/>
            <person name="Takamiya M."/>
            <person name="Masuda S."/>
            <person name="Funahashi T."/>
            <person name="Tanaka T."/>
            <person name="Kudoh Y."/>
            <person name="Yamazaki J."/>
            <person name="Kushida N."/>
            <person name="Oguchi A."/>
            <person name="Aoki K."/>
            <person name="Kubota K."/>
            <person name="Nakamura Y."/>
            <person name="Nomura N."/>
            <person name="Sako Y."/>
            <person name="Kikuchi H."/>
        </authorList>
    </citation>
    <scope>NUCLEOTIDE SEQUENCE [LARGE SCALE GENOMIC DNA]</scope>
    <source>
        <strain evidence="10">ATCC 700893 / DSM 11879 / JCM 9820 / NBRC 100138 / K1</strain>
    </source>
</reference>
<keyword evidence="4 7" id="KW-0812">Transmembrane</keyword>
<dbReference type="STRING" id="272557.APE_0302.1"/>
<dbReference type="InterPro" id="IPR025966">
    <property type="entry name" value="OppC_N"/>
</dbReference>